<evidence type="ECO:0000313" key="1">
    <source>
        <dbReference type="EMBL" id="KAH6925375.1"/>
    </source>
</evidence>
<gene>
    <name evidence="1" type="ORF">HPB50_004387</name>
</gene>
<proteinExistence type="predicted"/>
<dbReference type="Proteomes" id="UP000821845">
    <property type="component" value="Chromosome 7"/>
</dbReference>
<organism evidence="1 2">
    <name type="scientific">Hyalomma asiaticum</name>
    <name type="common">Tick</name>
    <dbReference type="NCBI Taxonomy" id="266040"/>
    <lineage>
        <taxon>Eukaryota</taxon>
        <taxon>Metazoa</taxon>
        <taxon>Ecdysozoa</taxon>
        <taxon>Arthropoda</taxon>
        <taxon>Chelicerata</taxon>
        <taxon>Arachnida</taxon>
        <taxon>Acari</taxon>
        <taxon>Parasitiformes</taxon>
        <taxon>Ixodida</taxon>
        <taxon>Ixodoidea</taxon>
        <taxon>Ixodidae</taxon>
        <taxon>Hyalomminae</taxon>
        <taxon>Hyalomma</taxon>
    </lineage>
</organism>
<dbReference type="EMBL" id="CM023487">
    <property type="protein sequence ID" value="KAH6925375.1"/>
    <property type="molecule type" value="Genomic_DNA"/>
</dbReference>
<protein>
    <submittedName>
        <fullName evidence="1">Uncharacterized protein</fullName>
    </submittedName>
</protein>
<sequence length="148" mass="16379">MWKAESIQKLESSGAALAQSVELILDVQERFATVPNGPVADRVTSKLKHVLDKNPGFYVLKQVSCSERCRFEDSSYCSRNKKASALKHNFPITPLVSCRGRSLNLRPSSLFPPGGPPRDQANSRLFSEDAAGLCVCAGVHRQWFSQEQ</sequence>
<comment type="caution">
    <text evidence="1">The sequence shown here is derived from an EMBL/GenBank/DDBJ whole genome shotgun (WGS) entry which is preliminary data.</text>
</comment>
<reference evidence="1" key="1">
    <citation type="submission" date="2020-05" db="EMBL/GenBank/DDBJ databases">
        <title>Large-scale comparative analyses of tick genomes elucidate their genetic diversity and vector capacities.</title>
        <authorList>
            <person name="Jia N."/>
            <person name="Wang J."/>
            <person name="Shi W."/>
            <person name="Du L."/>
            <person name="Sun Y."/>
            <person name="Zhan W."/>
            <person name="Jiang J."/>
            <person name="Wang Q."/>
            <person name="Zhang B."/>
            <person name="Ji P."/>
            <person name="Sakyi L.B."/>
            <person name="Cui X."/>
            <person name="Yuan T."/>
            <person name="Jiang B."/>
            <person name="Yang W."/>
            <person name="Lam T.T.-Y."/>
            <person name="Chang Q."/>
            <person name="Ding S."/>
            <person name="Wang X."/>
            <person name="Zhu J."/>
            <person name="Ruan X."/>
            <person name="Zhao L."/>
            <person name="Wei J."/>
            <person name="Que T."/>
            <person name="Du C."/>
            <person name="Cheng J."/>
            <person name="Dai P."/>
            <person name="Han X."/>
            <person name="Huang E."/>
            <person name="Gao Y."/>
            <person name="Liu J."/>
            <person name="Shao H."/>
            <person name="Ye R."/>
            <person name="Li L."/>
            <person name="Wei W."/>
            <person name="Wang X."/>
            <person name="Wang C."/>
            <person name="Yang T."/>
            <person name="Huo Q."/>
            <person name="Li W."/>
            <person name="Guo W."/>
            <person name="Chen H."/>
            <person name="Zhou L."/>
            <person name="Ni X."/>
            <person name="Tian J."/>
            <person name="Zhou Y."/>
            <person name="Sheng Y."/>
            <person name="Liu T."/>
            <person name="Pan Y."/>
            <person name="Xia L."/>
            <person name="Li J."/>
            <person name="Zhao F."/>
            <person name="Cao W."/>
        </authorList>
    </citation>
    <scope>NUCLEOTIDE SEQUENCE</scope>
    <source>
        <strain evidence="1">Hyas-2018</strain>
    </source>
</reference>
<name>A0ACB7RS94_HYAAI</name>
<accession>A0ACB7RS94</accession>
<keyword evidence="2" id="KW-1185">Reference proteome</keyword>
<evidence type="ECO:0000313" key="2">
    <source>
        <dbReference type="Proteomes" id="UP000821845"/>
    </source>
</evidence>